<dbReference type="SUPFAM" id="SSF55874">
    <property type="entry name" value="ATPase domain of HSP90 chaperone/DNA topoisomerase II/histidine kinase"/>
    <property type="match status" value="1"/>
</dbReference>
<dbReference type="EMBL" id="MLCO01000200">
    <property type="protein sequence ID" value="ONG50191.1"/>
    <property type="molecule type" value="Genomic_DNA"/>
</dbReference>
<keyword evidence="4 16" id="KW-0597">Phosphoprotein</keyword>
<dbReference type="SMART" id="SM00911">
    <property type="entry name" value="HWE_HK"/>
    <property type="match status" value="1"/>
</dbReference>
<sequence>MEFVSPATATIYGIDLDAIRGDVGPWAAMIVPEDRDAALRHLEEARQGQSAAQEFRIRRPSDSAFRWIRDTTFPLKGADGQVERVGGIAEDVTEAKLAVEHQAVLLAELQHRVRNIMALIRTIARRSADGARDIDDYRSSLQGRLLALARVQALLTREANAGGLLREIIEREVSAQAQHGGQFELVGPDIRLSPKAVEVLALALHELATNALKYGALSVPEGRLRVAWAPIERCGHTWLTIDWTEEGAPPRAPVERRGFGSHLIEGKIPYELGGIGQITIGPGGARCHLEFPLKDGESILETDAPMPTTVFGGTLDMSAASDLTGRTVLVVEDDYYLASDTAAALRAAGAAVLGPCPSQDAALGLLASNTPTHAVLDLNLGGGGPRFEIAHALQDRGVPFIFLTGYDQAVVPADFSEVARLQKPLPFRDIVDAVGKL</sequence>
<keyword evidence="12" id="KW-0067">ATP-binding</keyword>
<keyword evidence="20" id="KW-1185">Reference proteome</keyword>
<dbReference type="PROSITE" id="PS50113">
    <property type="entry name" value="PAC"/>
    <property type="match status" value="1"/>
</dbReference>
<dbReference type="GO" id="GO:0008168">
    <property type="term" value="F:methyltransferase activity"/>
    <property type="evidence" value="ECO:0007669"/>
    <property type="project" value="UniProtKB-KW"/>
</dbReference>
<keyword evidence="5" id="KW-0716">Sensory transduction</keyword>
<evidence type="ECO:0000256" key="8">
    <source>
        <dbReference type="ARBA" id="ARBA00022679"/>
    </source>
</evidence>
<keyword evidence="9" id="KW-0677">Repeat</keyword>
<feature type="modified residue" description="4-aspartylphosphate" evidence="16">
    <location>
        <position position="377"/>
    </location>
</feature>
<dbReference type="GO" id="GO:0004673">
    <property type="term" value="F:protein histidine kinase activity"/>
    <property type="evidence" value="ECO:0007669"/>
    <property type="project" value="UniProtKB-EC"/>
</dbReference>
<dbReference type="Proteomes" id="UP000188879">
    <property type="component" value="Unassembled WGS sequence"/>
</dbReference>
<keyword evidence="13" id="KW-0157">Chromophore</keyword>
<keyword evidence="19" id="KW-0489">Methyltransferase</keyword>
<dbReference type="EC" id="2.7.13.3" evidence="2"/>
<reference evidence="19 20" key="1">
    <citation type="submission" date="2016-10" db="EMBL/GenBank/DDBJ databases">
        <title>Draft Genome sequence of Roseomonas sp. strain M3.</title>
        <authorList>
            <person name="Subhash Y."/>
            <person name="Lee S."/>
        </authorList>
    </citation>
    <scope>NUCLEOTIDE SEQUENCE [LARGE SCALE GENOMIC DNA]</scope>
    <source>
        <strain evidence="19 20">M3</strain>
    </source>
</reference>
<proteinExistence type="predicted"/>
<evidence type="ECO:0000259" key="18">
    <source>
        <dbReference type="PROSITE" id="PS50113"/>
    </source>
</evidence>
<evidence type="ECO:0000259" key="17">
    <source>
        <dbReference type="PROSITE" id="PS50110"/>
    </source>
</evidence>
<dbReference type="GO" id="GO:0009881">
    <property type="term" value="F:photoreceptor activity"/>
    <property type="evidence" value="ECO:0007669"/>
    <property type="project" value="UniProtKB-KW"/>
</dbReference>
<dbReference type="NCBIfam" id="TIGR00229">
    <property type="entry name" value="sensory_box"/>
    <property type="match status" value="1"/>
</dbReference>
<keyword evidence="14" id="KW-0843">Virulence</keyword>
<dbReference type="PANTHER" id="PTHR41523">
    <property type="entry name" value="TWO-COMPONENT SYSTEM SENSOR PROTEIN"/>
    <property type="match status" value="1"/>
</dbReference>
<dbReference type="Pfam" id="PF08447">
    <property type="entry name" value="PAS_3"/>
    <property type="match status" value="1"/>
</dbReference>
<evidence type="ECO:0000256" key="12">
    <source>
        <dbReference type="ARBA" id="ARBA00022840"/>
    </source>
</evidence>
<dbReference type="SUPFAM" id="SSF52172">
    <property type="entry name" value="CheY-like"/>
    <property type="match status" value="1"/>
</dbReference>
<dbReference type="GO" id="GO:0032259">
    <property type="term" value="P:methylation"/>
    <property type="evidence" value="ECO:0007669"/>
    <property type="project" value="UniProtKB-KW"/>
</dbReference>
<evidence type="ECO:0000256" key="7">
    <source>
        <dbReference type="ARBA" id="ARBA00022643"/>
    </source>
</evidence>
<dbReference type="InterPro" id="IPR000014">
    <property type="entry name" value="PAS"/>
</dbReference>
<comment type="catalytic activity">
    <reaction evidence="1">
        <text>ATP + protein L-histidine = ADP + protein N-phospho-L-histidine.</text>
        <dbReference type="EC" id="2.7.13.3"/>
    </reaction>
</comment>
<dbReference type="AlphaFoldDB" id="A0A1V2GYJ1"/>
<dbReference type="InterPro" id="IPR035965">
    <property type="entry name" value="PAS-like_dom_sf"/>
</dbReference>
<dbReference type="Gene3D" id="3.30.450.20">
    <property type="entry name" value="PAS domain"/>
    <property type="match status" value="1"/>
</dbReference>
<dbReference type="SMART" id="SM00086">
    <property type="entry name" value="PAC"/>
    <property type="match status" value="1"/>
</dbReference>
<keyword evidence="3" id="KW-0600">Photoreceptor protein</keyword>
<dbReference type="GO" id="GO:0000160">
    <property type="term" value="P:phosphorelay signal transduction system"/>
    <property type="evidence" value="ECO:0007669"/>
    <property type="project" value="InterPro"/>
</dbReference>
<dbReference type="Pfam" id="PF07536">
    <property type="entry name" value="HWE_HK"/>
    <property type="match status" value="1"/>
</dbReference>
<keyword evidence="6" id="KW-0285">Flavoprotein</keyword>
<evidence type="ECO:0000256" key="14">
    <source>
        <dbReference type="ARBA" id="ARBA00023026"/>
    </source>
</evidence>
<evidence type="ECO:0000313" key="20">
    <source>
        <dbReference type="Proteomes" id="UP000188879"/>
    </source>
</evidence>
<dbReference type="SUPFAM" id="SSF55785">
    <property type="entry name" value="PYP-like sensor domain (PAS domain)"/>
    <property type="match status" value="1"/>
</dbReference>
<gene>
    <name evidence="19" type="ORF">BKE38_19005</name>
</gene>
<keyword evidence="8 19" id="KW-0808">Transferase</keyword>
<dbReference type="InterPro" id="IPR001789">
    <property type="entry name" value="Sig_transdc_resp-reg_receiver"/>
</dbReference>
<evidence type="ECO:0000313" key="19">
    <source>
        <dbReference type="EMBL" id="ONG50191.1"/>
    </source>
</evidence>
<dbReference type="PANTHER" id="PTHR41523:SF8">
    <property type="entry name" value="ETHYLENE RESPONSE SENSOR PROTEIN"/>
    <property type="match status" value="1"/>
</dbReference>
<evidence type="ECO:0000256" key="11">
    <source>
        <dbReference type="ARBA" id="ARBA00022777"/>
    </source>
</evidence>
<keyword evidence="7" id="KW-0288">FMN</keyword>
<dbReference type="InterPro" id="IPR011102">
    <property type="entry name" value="Sig_transdc_His_kinase_HWE"/>
</dbReference>
<accession>A0A1V2GYJ1</accession>
<evidence type="ECO:0000256" key="15">
    <source>
        <dbReference type="ARBA" id="ARBA00023170"/>
    </source>
</evidence>
<dbReference type="InterPro" id="IPR001610">
    <property type="entry name" value="PAC"/>
</dbReference>
<protein>
    <recommendedName>
        <fullName evidence="2">histidine kinase</fullName>
        <ecNumber evidence="2">2.7.13.3</ecNumber>
    </recommendedName>
</protein>
<dbReference type="Gene3D" id="3.30.565.10">
    <property type="entry name" value="Histidine kinase-like ATPase, C-terminal domain"/>
    <property type="match status" value="1"/>
</dbReference>
<dbReference type="InterPro" id="IPR011006">
    <property type="entry name" value="CheY-like_superfamily"/>
</dbReference>
<keyword evidence="10" id="KW-0547">Nucleotide-binding</keyword>
<evidence type="ECO:0000256" key="13">
    <source>
        <dbReference type="ARBA" id="ARBA00022991"/>
    </source>
</evidence>
<keyword evidence="11" id="KW-0418">Kinase</keyword>
<evidence type="ECO:0000256" key="10">
    <source>
        <dbReference type="ARBA" id="ARBA00022741"/>
    </source>
</evidence>
<dbReference type="InterPro" id="IPR013655">
    <property type="entry name" value="PAS_fold_3"/>
</dbReference>
<keyword evidence="15" id="KW-0675">Receptor</keyword>
<organism evidence="19 20">
    <name type="scientific">Teichococcus deserti</name>
    <dbReference type="NCBI Taxonomy" id="1817963"/>
    <lineage>
        <taxon>Bacteria</taxon>
        <taxon>Pseudomonadati</taxon>
        <taxon>Pseudomonadota</taxon>
        <taxon>Alphaproteobacteria</taxon>
        <taxon>Acetobacterales</taxon>
        <taxon>Roseomonadaceae</taxon>
        <taxon>Roseomonas</taxon>
    </lineage>
</organism>
<feature type="domain" description="Response regulatory" evidence="17">
    <location>
        <begin position="327"/>
        <end position="437"/>
    </location>
</feature>
<evidence type="ECO:0000256" key="2">
    <source>
        <dbReference type="ARBA" id="ARBA00012438"/>
    </source>
</evidence>
<evidence type="ECO:0000256" key="5">
    <source>
        <dbReference type="ARBA" id="ARBA00022606"/>
    </source>
</evidence>
<evidence type="ECO:0000256" key="4">
    <source>
        <dbReference type="ARBA" id="ARBA00022553"/>
    </source>
</evidence>
<feature type="domain" description="PAC" evidence="18">
    <location>
        <begin position="51"/>
        <end position="104"/>
    </location>
</feature>
<evidence type="ECO:0000256" key="16">
    <source>
        <dbReference type="PROSITE-ProRule" id="PRU00169"/>
    </source>
</evidence>
<dbReference type="InterPro" id="IPR036890">
    <property type="entry name" value="HATPase_C_sf"/>
</dbReference>
<dbReference type="CDD" id="cd00130">
    <property type="entry name" value="PAS"/>
    <property type="match status" value="1"/>
</dbReference>
<dbReference type="GO" id="GO:0005524">
    <property type="term" value="F:ATP binding"/>
    <property type="evidence" value="ECO:0007669"/>
    <property type="project" value="UniProtKB-KW"/>
</dbReference>
<evidence type="ECO:0000256" key="6">
    <source>
        <dbReference type="ARBA" id="ARBA00022630"/>
    </source>
</evidence>
<evidence type="ECO:0000256" key="1">
    <source>
        <dbReference type="ARBA" id="ARBA00000085"/>
    </source>
</evidence>
<evidence type="ECO:0000256" key="3">
    <source>
        <dbReference type="ARBA" id="ARBA00022543"/>
    </source>
</evidence>
<dbReference type="SMART" id="SM00448">
    <property type="entry name" value="REC"/>
    <property type="match status" value="1"/>
</dbReference>
<dbReference type="PROSITE" id="PS50110">
    <property type="entry name" value="RESPONSE_REGULATORY"/>
    <property type="match status" value="1"/>
</dbReference>
<name>A0A1V2GYJ1_9PROT</name>
<dbReference type="Gene3D" id="3.40.50.2300">
    <property type="match status" value="1"/>
</dbReference>
<dbReference type="InterPro" id="IPR000700">
    <property type="entry name" value="PAS-assoc_C"/>
</dbReference>
<comment type="caution">
    <text evidence="19">The sequence shown here is derived from an EMBL/GenBank/DDBJ whole genome shotgun (WGS) entry which is preliminary data.</text>
</comment>
<evidence type="ECO:0000256" key="9">
    <source>
        <dbReference type="ARBA" id="ARBA00022737"/>
    </source>
</evidence>